<comment type="caution">
    <text evidence="2">The sequence shown here is derived from an EMBL/GenBank/DDBJ whole genome shotgun (WGS) entry which is preliminary data.</text>
</comment>
<evidence type="ECO:0000256" key="1">
    <source>
        <dbReference type="SAM" id="MobiDB-lite"/>
    </source>
</evidence>
<accession>A0ABN9XGN3</accession>
<gene>
    <name evidence="2" type="ORF">PCOR1329_LOCUS75516</name>
</gene>
<organism evidence="2 3">
    <name type="scientific">Prorocentrum cordatum</name>
    <dbReference type="NCBI Taxonomy" id="2364126"/>
    <lineage>
        <taxon>Eukaryota</taxon>
        <taxon>Sar</taxon>
        <taxon>Alveolata</taxon>
        <taxon>Dinophyceae</taxon>
        <taxon>Prorocentrales</taxon>
        <taxon>Prorocentraceae</taxon>
        <taxon>Prorocentrum</taxon>
    </lineage>
</organism>
<feature type="region of interest" description="Disordered" evidence="1">
    <location>
        <begin position="675"/>
        <end position="705"/>
    </location>
</feature>
<feature type="compositionally biased region" description="Basic residues" evidence="1">
    <location>
        <begin position="679"/>
        <end position="688"/>
    </location>
</feature>
<feature type="compositionally biased region" description="Basic and acidic residues" evidence="1">
    <location>
        <begin position="689"/>
        <end position="705"/>
    </location>
</feature>
<dbReference type="EMBL" id="CAUYUJ010020308">
    <property type="protein sequence ID" value="CAK0897281.1"/>
    <property type="molecule type" value="Genomic_DNA"/>
</dbReference>
<name>A0ABN9XGN3_9DINO</name>
<evidence type="ECO:0000313" key="3">
    <source>
        <dbReference type="Proteomes" id="UP001189429"/>
    </source>
</evidence>
<dbReference type="Gene3D" id="1.25.40.10">
    <property type="entry name" value="Tetratricopeptide repeat domain"/>
    <property type="match status" value="1"/>
</dbReference>
<sequence>AGIPDGARWVLERMWCQGRFWASDIDLRPTCSAVLVAIERITSCDLRWSTFLEVNVAALFKAIGREPERTAACPSCGGAHRPSARRYVAECAALPGFRRELNDACHIPPGWRARHPRVTLKTGWSIFPARAPAVRRAELQVAVCLIGLVAMAKLAEGGFNQCIFGDCIDSCAGGPATNRPAADANECESSFTFDALEFSCVDLLLFMTSVATEFPEAEKCQVQGQPLAITTVVAEPQRARMGACTSPRASRAEARPPTANSKPKRQKPQRKDIPIVAKLRSLMAAAGGSVAVAQPRVGSNSGSGFDAVLFEGQRAPLSAKAAVADFSGPAPQHGALCASVRGDRPVAATCAARAFSMGNQWYGVFLRVDDRSAVFDSLPQMETDAQAACDFDPGGGAIETAGKRRCWERGEKKQIEHIGIFVVPDDPRAKIMLAAGKGEFRTRAVAGLGLSRGSDARAAAAQVMGQAFMRDAYAGAGAGQIDFEASLAKMQSTFRGALKPDDKIHREVLGIILRDVDDGSSVGRPPLRAQWADLGDAESDGDACDADFERRRARDWAGVVTGSHLAAATAASQAGRSRTCHSVMNARATLRLYERAECCLGEMIRADIRFDVVGIAAVAHACAKVGDFAGAWRWFDYVLRYELVANLLCCSAMLRARAQKGAAVARSRFGRRDLVESHPRRRRAAGRRRPADRAARAGRRPDRVTSRALARAFPPTFQGGNPGASAEILACSAIVEARGRAEGPNALRRRAPGAARRFIRARCRRQGALALVGATGSGGLPDAGRAAGPTPPRRSRSGRFARGAASRAAVVGDARKTVLPELRASSTWASAFA</sequence>
<dbReference type="Proteomes" id="UP001189429">
    <property type="component" value="Unassembled WGS sequence"/>
</dbReference>
<feature type="region of interest" description="Disordered" evidence="1">
    <location>
        <begin position="241"/>
        <end position="272"/>
    </location>
</feature>
<dbReference type="InterPro" id="IPR011990">
    <property type="entry name" value="TPR-like_helical_dom_sf"/>
</dbReference>
<reference evidence="2" key="1">
    <citation type="submission" date="2023-10" db="EMBL/GenBank/DDBJ databases">
        <authorList>
            <person name="Chen Y."/>
            <person name="Shah S."/>
            <person name="Dougan E. K."/>
            <person name="Thang M."/>
            <person name="Chan C."/>
        </authorList>
    </citation>
    <scope>NUCLEOTIDE SEQUENCE [LARGE SCALE GENOMIC DNA]</scope>
</reference>
<keyword evidence="3" id="KW-1185">Reference proteome</keyword>
<proteinExistence type="predicted"/>
<feature type="non-terminal residue" evidence="2">
    <location>
        <position position="1"/>
    </location>
</feature>
<evidence type="ECO:0000313" key="2">
    <source>
        <dbReference type="EMBL" id="CAK0897281.1"/>
    </source>
</evidence>
<protein>
    <submittedName>
        <fullName evidence="2">Uncharacterized protein</fullName>
    </submittedName>
</protein>
<feature type="region of interest" description="Disordered" evidence="1">
    <location>
        <begin position="776"/>
        <end position="806"/>
    </location>
</feature>